<keyword evidence="4" id="KW-1185">Reference proteome</keyword>
<dbReference type="Pfam" id="PF02517">
    <property type="entry name" value="Rce1-like"/>
    <property type="match status" value="1"/>
</dbReference>
<keyword evidence="1" id="KW-0812">Transmembrane</keyword>
<dbReference type="RefSeq" id="WP_189639610.1">
    <property type="nucleotide sequence ID" value="NZ_BMZF01000002.1"/>
</dbReference>
<evidence type="ECO:0000313" key="3">
    <source>
        <dbReference type="EMBL" id="GHA48008.1"/>
    </source>
</evidence>
<dbReference type="PANTHER" id="PTHR39430">
    <property type="entry name" value="MEMBRANE-ASSOCIATED PROTEASE-RELATED"/>
    <property type="match status" value="1"/>
</dbReference>
<feature type="transmembrane region" description="Helical" evidence="1">
    <location>
        <begin position="238"/>
        <end position="259"/>
    </location>
</feature>
<evidence type="ECO:0000313" key="4">
    <source>
        <dbReference type="Proteomes" id="UP000634455"/>
    </source>
</evidence>
<accession>A0ABQ3CX01</accession>
<name>A0ABQ3CX01_9RHOB</name>
<feature type="transmembrane region" description="Helical" evidence="1">
    <location>
        <begin position="29"/>
        <end position="54"/>
    </location>
</feature>
<feature type="transmembrane region" description="Helical" evidence="1">
    <location>
        <begin position="74"/>
        <end position="96"/>
    </location>
</feature>
<feature type="domain" description="CAAX prenyl protease 2/Lysostaphin resistance protein A-like" evidence="2">
    <location>
        <begin position="151"/>
        <end position="248"/>
    </location>
</feature>
<dbReference type="EMBL" id="BMZF01000002">
    <property type="protein sequence ID" value="GHA48008.1"/>
    <property type="molecule type" value="Genomic_DNA"/>
</dbReference>
<keyword evidence="1" id="KW-0472">Membrane</keyword>
<feature type="transmembrane region" description="Helical" evidence="1">
    <location>
        <begin position="279"/>
        <end position="299"/>
    </location>
</feature>
<dbReference type="InterPro" id="IPR003675">
    <property type="entry name" value="Rce1/LyrA-like_dom"/>
</dbReference>
<evidence type="ECO:0000259" key="2">
    <source>
        <dbReference type="Pfam" id="PF02517"/>
    </source>
</evidence>
<sequence>MHIPEQSTASRNKAAFLFPAKQRNEIWRIVAVLVLGFVVLQLITAVIFVAAGQFMSADEFLQMTTELRFTTPKMVVTILTTFGGWIIAIIVMLFLFHRRSVFTLFGGNVKTFLRNFVLGLIAVVLFFVVSGLLEPNDLLPEANLNYDIWLSWLPVAIPLILMQVSAEELVFRGYIQQQLAVRFDHFAVWMILPSLIFAIGHYQPATFGSNAWLVVAQTFLIGILAADMTMRTGNLGAAIGLHFANNFMGMCVVATKGYMDGLSLYVSPIDLGDVEQMRPLLMSQVGFTAFIILIYFSVVQRWYRY</sequence>
<feature type="transmembrane region" description="Helical" evidence="1">
    <location>
        <begin position="209"/>
        <end position="226"/>
    </location>
</feature>
<feature type="transmembrane region" description="Helical" evidence="1">
    <location>
        <begin position="116"/>
        <end position="133"/>
    </location>
</feature>
<comment type="caution">
    <text evidence="3">The sequence shown here is derived from an EMBL/GenBank/DDBJ whole genome shotgun (WGS) entry which is preliminary data.</text>
</comment>
<gene>
    <name evidence="3" type="ORF">GCM10008927_11190</name>
</gene>
<dbReference type="Proteomes" id="UP000634455">
    <property type="component" value="Unassembled WGS sequence"/>
</dbReference>
<proteinExistence type="predicted"/>
<reference evidence="4" key="1">
    <citation type="journal article" date="2019" name="Int. J. Syst. Evol. Microbiol.">
        <title>The Global Catalogue of Microorganisms (GCM) 10K type strain sequencing project: providing services to taxonomists for standard genome sequencing and annotation.</title>
        <authorList>
            <consortium name="The Broad Institute Genomics Platform"/>
            <consortium name="The Broad Institute Genome Sequencing Center for Infectious Disease"/>
            <person name="Wu L."/>
            <person name="Ma J."/>
        </authorList>
    </citation>
    <scope>NUCLEOTIDE SEQUENCE [LARGE SCALE GENOMIC DNA]</scope>
    <source>
        <strain evidence="4">KCTC 32465</strain>
    </source>
</reference>
<feature type="transmembrane region" description="Helical" evidence="1">
    <location>
        <begin position="186"/>
        <end position="203"/>
    </location>
</feature>
<dbReference type="PANTHER" id="PTHR39430:SF1">
    <property type="entry name" value="PROTEASE"/>
    <property type="match status" value="1"/>
</dbReference>
<protein>
    <recommendedName>
        <fullName evidence="2">CAAX prenyl protease 2/Lysostaphin resistance protein A-like domain-containing protein</fullName>
    </recommendedName>
</protein>
<evidence type="ECO:0000256" key="1">
    <source>
        <dbReference type="SAM" id="Phobius"/>
    </source>
</evidence>
<keyword evidence="1" id="KW-1133">Transmembrane helix</keyword>
<feature type="transmembrane region" description="Helical" evidence="1">
    <location>
        <begin position="148"/>
        <end position="166"/>
    </location>
</feature>
<organism evidence="3 4">
    <name type="scientific">Paramylibacter ulvae</name>
    <dbReference type="NCBI Taxonomy" id="1651968"/>
    <lineage>
        <taxon>Bacteria</taxon>
        <taxon>Pseudomonadati</taxon>
        <taxon>Pseudomonadota</taxon>
        <taxon>Alphaproteobacteria</taxon>
        <taxon>Rhodobacterales</taxon>
        <taxon>Paracoccaceae</taxon>
        <taxon>Paramylibacter</taxon>
    </lineage>
</organism>